<evidence type="ECO:0000256" key="3">
    <source>
        <dbReference type="ARBA" id="ARBA00022833"/>
    </source>
</evidence>
<evidence type="ECO:0000256" key="6">
    <source>
        <dbReference type="SAM" id="MobiDB-lite"/>
    </source>
</evidence>
<evidence type="ECO:0000256" key="1">
    <source>
        <dbReference type="ARBA" id="ARBA00022723"/>
    </source>
</evidence>
<proteinExistence type="predicted"/>
<accession>A0A8S9YIH4</accession>
<keyword evidence="3 5" id="KW-0862">Zinc</keyword>
<keyword evidence="2 4" id="KW-0863">Zinc-finger</keyword>
<feature type="domain" description="C3H1-type" evidence="7">
    <location>
        <begin position="29"/>
        <end position="52"/>
    </location>
</feature>
<sequence>MSRTSVCHFYQAGRCRNGVTCPFGHPTVRCRTFTSTGWCPYGYNCYFWHDCSQATVLATTFKRKSCIFFANNQCKYGDDCAFSHELESENHSMTLAEYRSSKILSPQTFLQQPNVAKIPQPVHEGACASEGRPSTPVSPPMIITSLPNTVPMPNHNKVATHSRMNETNNAEICRLQNIEVKRMLKSFPADKLCEVQSFGDGRTFCLKFSSTDPDWAYDVREITINVHIRRMYPLEPLRITVLSNEYLPDLLVEHLNKSIESWIASKHKELSQTDHTGLYLRLFFRWLDRNLEDLFTEALRKLRSLLSVGEQDSRENGSFAPTQHQIAVGVPVSSSPTYLTNISHSHPNLKLDLQVQQSCQRSNLRDAELSAESSTDFNQPIKSPSNSGASEVEFVGNRAKFQPAHKPAPDYPVDKTPELVEAVRRLELNSEDNEGQLVTPSGFSRSGIIPFESVSMGKVTQTLSLSELRLSGKVGTLVQRRLSAMLHCTRCKLSFMWVFSLHGGQLPTVTDTTLPLVSRLRSLPPHSVNCARCKQSMDLMFQANIAHAFADHVGSFYLNGCVADDVPPKLSELVLLCTECNQSVKVVGLEPGRPSRKRCFTCHSLLGVEFKDLKLEAAKESGHSCHSFRLSDEATASKTNEISRRRNRAIISIQSSLVQDGSPLPSYGACKHYRKSYRWLRFPCCGRLAPCDVCHDEVAVEAHATEVATRMVCGFCSKEQLFSSTKPCMRCGKHLTGSRSAHWEGGKGCRNRLTMSRKDSKKYHEINKTVPRGKSIN</sequence>
<feature type="domain" description="CHY-type" evidence="8">
    <location>
        <begin position="663"/>
        <end position="733"/>
    </location>
</feature>
<feature type="zinc finger region" description="C3H1-type" evidence="5">
    <location>
        <begin position="29"/>
        <end position="52"/>
    </location>
</feature>
<dbReference type="GO" id="GO:0008270">
    <property type="term" value="F:zinc ion binding"/>
    <property type="evidence" value="ECO:0007669"/>
    <property type="project" value="UniProtKB-KW"/>
</dbReference>
<evidence type="ECO:0000313" key="10">
    <source>
        <dbReference type="Proteomes" id="UP000822476"/>
    </source>
</evidence>
<dbReference type="EMBL" id="JTDE01004894">
    <property type="protein sequence ID" value="KAF7252230.1"/>
    <property type="molecule type" value="Genomic_DNA"/>
</dbReference>
<gene>
    <name evidence="9" type="ORF">EG68_08380</name>
</gene>
<dbReference type="Pfam" id="PF00642">
    <property type="entry name" value="zf-CCCH"/>
    <property type="match status" value="1"/>
</dbReference>
<dbReference type="InterPro" id="IPR036855">
    <property type="entry name" value="Znf_CCCH_sf"/>
</dbReference>
<evidence type="ECO:0000313" key="9">
    <source>
        <dbReference type="EMBL" id="KAF7252230.1"/>
    </source>
</evidence>
<dbReference type="SMART" id="SM00356">
    <property type="entry name" value="ZnF_C3H1"/>
    <property type="match status" value="2"/>
</dbReference>
<comment type="caution">
    <text evidence="9">The sequence shown here is derived from an EMBL/GenBank/DDBJ whole genome shotgun (WGS) entry which is preliminary data.</text>
</comment>
<dbReference type="OrthoDB" id="411372at2759"/>
<keyword evidence="1 5" id="KW-0479">Metal-binding</keyword>
<feature type="compositionally biased region" description="Polar residues" evidence="6">
    <location>
        <begin position="371"/>
        <end position="389"/>
    </location>
</feature>
<reference evidence="9" key="1">
    <citation type="submission" date="2019-07" db="EMBL/GenBank/DDBJ databases">
        <title>Annotation for the trematode Paragonimus miyazaki's.</title>
        <authorList>
            <person name="Choi Y.-J."/>
        </authorList>
    </citation>
    <scope>NUCLEOTIDE SEQUENCE</scope>
    <source>
        <strain evidence="9">Japan</strain>
    </source>
</reference>
<evidence type="ECO:0000256" key="5">
    <source>
        <dbReference type="PROSITE-ProRule" id="PRU00723"/>
    </source>
</evidence>
<evidence type="ECO:0000256" key="2">
    <source>
        <dbReference type="ARBA" id="ARBA00022771"/>
    </source>
</evidence>
<dbReference type="SUPFAM" id="SSF90229">
    <property type="entry name" value="CCCH zinc finger"/>
    <property type="match status" value="2"/>
</dbReference>
<name>A0A8S9YIH4_9TREM</name>
<dbReference type="Pfam" id="PF05495">
    <property type="entry name" value="zf-CHY"/>
    <property type="match status" value="1"/>
</dbReference>
<evidence type="ECO:0000259" key="7">
    <source>
        <dbReference type="PROSITE" id="PS50103"/>
    </source>
</evidence>
<evidence type="ECO:0000256" key="4">
    <source>
        <dbReference type="PROSITE-ProRule" id="PRU00601"/>
    </source>
</evidence>
<feature type="region of interest" description="Disordered" evidence="6">
    <location>
        <begin position="362"/>
        <end position="389"/>
    </location>
</feature>
<evidence type="ECO:0000259" key="8">
    <source>
        <dbReference type="PROSITE" id="PS51266"/>
    </source>
</evidence>
<feature type="domain" description="C3H1-type" evidence="7">
    <location>
        <begin position="1"/>
        <end position="28"/>
    </location>
</feature>
<dbReference type="Proteomes" id="UP000822476">
    <property type="component" value="Unassembled WGS sequence"/>
</dbReference>
<dbReference type="InterPro" id="IPR037274">
    <property type="entry name" value="Znf_CHY_sf"/>
</dbReference>
<dbReference type="InterPro" id="IPR008913">
    <property type="entry name" value="Znf_CHY"/>
</dbReference>
<organism evidence="9 10">
    <name type="scientific">Paragonimus skrjabini miyazakii</name>
    <dbReference type="NCBI Taxonomy" id="59628"/>
    <lineage>
        <taxon>Eukaryota</taxon>
        <taxon>Metazoa</taxon>
        <taxon>Spiralia</taxon>
        <taxon>Lophotrochozoa</taxon>
        <taxon>Platyhelminthes</taxon>
        <taxon>Trematoda</taxon>
        <taxon>Digenea</taxon>
        <taxon>Plagiorchiida</taxon>
        <taxon>Troglotremata</taxon>
        <taxon>Troglotrematidae</taxon>
        <taxon>Paragonimus</taxon>
    </lineage>
</organism>
<protein>
    <submittedName>
        <fullName evidence="9">Uncharacterized protein</fullName>
    </submittedName>
</protein>
<feature type="zinc finger region" description="C3H1-type" evidence="5">
    <location>
        <begin position="1"/>
        <end position="28"/>
    </location>
</feature>
<dbReference type="SUPFAM" id="SSF161219">
    <property type="entry name" value="CHY zinc finger-like"/>
    <property type="match status" value="1"/>
</dbReference>
<keyword evidence="10" id="KW-1185">Reference proteome</keyword>
<dbReference type="AlphaFoldDB" id="A0A8S9YIH4"/>
<feature type="zinc finger region" description="C3H1-type" evidence="5">
    <location>
        <begin position="60"/>
        <end position="87"/>
    </location>
</feature>
<dbReference type="PROSITE" id="PS51266">
    <property type="entry name" value="ZF_CHY"/>
    <property type="match status" value="1"/>
</dbReference>
<dbReference type="Gene3D" id="4.10.1000.10">
    <property type="entry name" value="Zinc finger, CCCH-type"/>
    <property type="match status" value="2"/>
</dbReference>
<feature type="domain" description="C3H1-type" evidence="7">
    <location>
        <begin position="60"/>
        <end position="87"/>
    </location>
</feature>
<dbReference type="InterPro" id="IPR000571">
    <property type="entry name" value="Znf_CCCH"/>
</dbReference>
<dbReference type="PROSITE" id="PS50103">
    <property type="entry name" value="ZF_C3H1"/>
    <property type="match status" value="3"/>
</dbReference>